<dbReference type="Pfam" id="PF01380">
    <property type="entry name" value="SIS"/>
    <property type="match status" value="1"/>
</dbReference>
<dbReference type="GO" id="GO:0097367">
    <property type="term" value="F:carbohydrate derivative binding"/>
    <property type="evidence" value="ECO:0007669"/>
    <property type="project" value="InterPro"/>
</dbReference>
<dbReference type="PROSITE" id="PS51464">
    <property type="entry name" value="SIS"/>
    <property type="match status" value="1"/>
</dbReference>
<dbReference type="RefSeq" id="WP_311874662.1">
    <property type="nucleotide sequence ID" value="NZ_JARQBZ010000036.1"/>
</dbReference>
<dbReference type="InterPro" id="IPR000281">
    <property type="entry name" value="HTH_RpiR"/>
</dbReference>
<evidence type="ECO:0000256" key="2">
    <source>
        <dbReference type="ARBA" id="ARBA00023125"/>
    </source>
</evidence>
<dbReference type="InterPro" id="IPR046348">
    <property type="entry name" value="SIS_dom_sf"/>
</dbReference>
<evidence type="ECO:0000259" key="4">
    <source>
        <dbReference type="PROSITE" id="PS51071"/>
    </source>
</evidence>
<name>A0AAW8UCX5_9ENTE</name>
<keyword evidence="1" id="KW-0805">Transcription regulation</keyword>
<accession>A0AAW8UCX5</accession>
<dbReference type="GO" id="GO:0003677">
    <property type="term" value="F:DNA binding"/>
    <property type="evidence" value="ECO:0007669"/>
    <property type="project" value="UniProtKB-KW"/>
</dbReference>
<feature type="domain" description="SIS" evidence="5">
    <location>
        <begin position="107"/>
        <end position="246"/>
    </location>
</feature>
<gene>
    <name evidence="6" type="ORF">P7H70_13650</name>
</gene>
<dbReference type="InterPro" id="IPR047640">
    <property type="entry name" value="RpiR-like"/>
</dbReference>
<protein>
    <submittedName>
        <fullName evidence="6">MurR/RpiR family transcriptional regulator</fullName>
    </submittedName>
</protein>
<dbReference type="GO" id="GO:1901135">
    <property type="term" value="P:carbohydrate derivative metabolic process"/>
    <property type="evidence" value="ECO:0007669"/>
    <property type="project" value="InterPro"/>
</dbReference>
<dbReference type="InterPro" id="IPR035472">
    <property type="entry name" value="RpiR-like_SIS"/>
</dbReference>
<evidence type="ECO:0000313" key="6">
    <source>
        <dbReference type="EMBL" id="MDT2835082.1"/>
    </source>
</evidence>
<evidence type="ECO:0000256" key="3">
    <source>
        <dbReference type="ARBA" id="ARBA00023163"/>
    </source>
</evidence>
<keyword evidence="2" id="KW-0238">DNA-binding</keyword>
<dbReference type="SUPFAM" id="SSF53697">
    <property type="entry name" value="SIS domain"/>
    <property type="match status" value="1"/>
</dbReference>
<dbReference type="InterPro" id="IPR009057">
    <property type="entry name" value="Homeodomain-like_sf"/>
</dbReference>
<dbReference type="PANTHER" id="PTHR30514">
    <property type="entry name" value="GLUCOKINASE"/>
    <property type="match status" value="1"/>
</dbReference>
<dbReference type="InterPro" id="IPR036388">
    <property type="entry name" value="WH-like_DNA-bd_sf"/>
</dbReference>
<keyword evidence="3" id="KW-0804">Transcription</keyword>
<dbReference type="PROSITE" id="PS51071">
    <property type="entry name" value="HTH_RPIR"/>
    <property type="match status" value="1"/>
</dbReference>
<comment type="caution">
    <text evidence="6">The sequence shown here is derived from an EMBL/GenBank/DDBJ whole genome shotgun (WGS) entry which is preliminary data.</text>
</comment>
<dbReference type="InterPro" id="IPR001347">
    <property type="entry name" value="SIS_dom"/>
</dbReference>
<dbReference type="EMBL" id="JARQBZ010000036">
    <property type="protein sequence ID" value="MDT2835082.1"/>
    <property type="molecule type" value="Genomic_DNA"/>
</dbReference>
<dbReference type="SUPFAM" id="SSF46689">
    <property type="entry name" value="Homeodomain-like"/>
    <property type="match status" value="1"/>
</dbReference>
<reference evidence="6" key="1">
    <citation type="submission" date="2023-03" db="EMBL/GenBank/DDBJ databases">
        <authorList>
            <person name="Shen W."/>
            <person name="Cai J."/>
        </authorList>
    </citation>
    <scope>NUCLEOTIDE SEQUENCE</scope>
    <source>
        <strain evidence="6">P96-3</strain>
    </source>
</reference>
<evidence type="ECO:0000256" key="1">
    <source>
        <dbReference type="ARBA" id="ARBA00023015"/>
    </source>
</evidence>
<evidence type="ECO:0000313" key="7">
    <source>
        <dbReference type="Proteomes" id="UP001268577"/>
    </source>
</evidence>
<proteinExistence type="predicted"/>
<dbReference type="GO" id="GO:0003700">
    <property type="term" value="F:DNA-binding transcription factor activity"/>
    <property type="evidence" value="ECO:0007669"/>
    <property type="project" value="InterPro"/>
</dbReference>
<dbReference type="PANTHER" id="PTHR30514:SF21">
    <property type="entry name" value="RPIR-FAMILY TRANSCRIPTIONAL REGULATOR"/>
    <property type="match status" value="1"/>
</dbReference>
<dbReference type="AlphaFoldDB" id="A0AAW8UCX5"/>
<dbReference type="Pfam" id="PF01418">
    <property type="entry name" value="HTH_6"/>
    <property type="match status" value="1"/>
</dbReference>
<dbReference type="Gene3D" id="3.40.50.10490">
    <property type="entry name" value="Glucose-6-phosphate isomerase like protein, domain 1"/>
    <property type="match status" value="1"/>
</dbReference>
<dbReference type="Proteomes" id="UP001268577">
    <property type="component" value="Unassembled WGS sequence"/>
</dbReference>
<dbReference type="Gene3D" id="1.10.10.10">
    <property type="entry name" value="Winged helix-like DNA-binding domain superfamily/Winged helix DNA-binding domain"/>
    <property type="match status" value="1"/>
</dbReference>
<sequence>MGLFTKLQQNQHLLNSQETKLLSYLMENNESLKNETLKDIANNLYVSPNTIVRMAKKLGFKGYTELKMSIEIENSQLKSLKKEKNLSLLNQIQQTEQLLTNETIDRICQKILDSNHVYFFSCGPSKYPCEEMKERLRVLGINTSLYFEPHVMNQRAKQLDEKDIVFIVSLSGETKTPLDAAKIAKLSSAYIVSITGFSQNSIAQLADSPLYTFYDSSTYAEMDISSRIGIHFILNHIFESLTSMCS</sequence>
<feature type="domain" description="HTH rpiR-type" evidence="4">
    <location>
        <begin position="1"/>
        <end position="77"/>
    </location>
</feature>
<organism evidence="6 7">
    <name type="scientific">Vagococcus carniphilus</name>
    <dbReference type="NCBI Taxonomy" id="218144"/>
    <lineage>
        <taxon>Bacteria</taxon>
        <taxon>Bacillati</taxon>
        <taxon>Bacillota</taxon>
        <taxon>Bacilli</taxon>
        <taxon>Lactobacillales</taxon>
        <taxon>Enterococcaceae</taxon>
        <taxon>Vagococcus</taxon>
    </lineage>
</organism>
<dbReference type="CDD" id="cd05013">
    <property type="entry name" value="SIS_RpiR"/>
    <property type="match status" value="1"/>
</dbReference>
<evidence type="ECO:0000259" key="5">
    <source>
        <dbReference type="PROSITE" id="PS51464"/>
    </source>
</evidence>